<proteinExistence type="predicted"/>
<gene>
    <name evidence="2" type="ORF">METZ01_LOCUS228942</name>
</gene>
<dbReference type="Gene3D" id="1.10.150.20">
    <property type="entry name" value="5' to 3' exonuclease, C-terminal subdomain"/>
    <property type="match status" value="1"/>
</dbReference>
<dbReference type="GO" id="GO:0006974">
    <property type="term" value="P:DNA damage response"/>
    <property type="evidence" value="ECO:0007669"/>
    <property type="project" value="TreeGrafter"/>
</dbReference>
<name>A0A382GLS5_9ZZZZ</name>
<feature type="domain" description="UvrC family homology region profile" evidence="1">
    <location>
        <begin position="1"/>
        <end position="85"/>
    </location>
</feature>
<dbReference type="Pfam" id="PF14520">
    <property type="entry name" value="HHH_5"/>
    <property type="match status" value="1"/>
</dbReference>
<dbReference type="InterPro" id="IPR050066">
    <property type="entry name" value="UvrABC_protein_C"/>
</dbReference>
<reference evidence="2" key="1">
    <citation type="submission" date="2018-05" db="EMBL/GenBank/DDBJ databases">
        <authorList>
            <person name="Lanie J.A."/>
            <person name="Ng W.-L."/>
            <person name="Kazmierczak K.M."/>
            <person name="Andrzejewski T.M."/>
            <person name="Davidsen T.M."/>
            <person name="Wayne K.J."/>
            <person name="Tettelin H."/>
            <person name="Glass J.I."/>
            <person name="Rusch D."/>
            <person name="Podicherti R."/>
            <person name="Tsui H.-C.T."/>
            <person name="Winkler M.E."/>
        </authorList>
    </citation>
    <scope>NUCLEOTIDE SEQUENCE</scope>
</reference>
<dbReference type="Gene3D" id="3.30.420.340">
    <property type="entry name" value="UvrC, RNAse H endonuclease domain"/>
    <property type="match status" value="1"/>
</dbReference>
<dbReference type="PROSITE" id="PS50165">
    <property type="entry name" value="UVRC"/>
    <property type="match status" value="1"/>
</dbReference>
<dbReference type="InterPro" id="IPR038476">
    <property type="entry name" value="UvrC_RNase_H_dom_sf"/>
</dbReference>
<sequence>MVVFENGSPKSRDYRRFQIKTVQGVDDYSMMREMLTRRFRRLVSPDNQIESGTSSSSKNSSWTEQPDLVLIDGGKGHLSSALQVFLELGIHDIPLASLAKENEELFVPQTPEPIVLSRNSNGLFLVQRARDEAHRFAITYHRKKRAKTTIRSSLDMIPGVGPKRRKHLLRKFGSVKNLKSAKTTEIASTPGITLKLAEKIKAYI</sequence>
<dbReference type="EMBL" id="UINC01056266">
    <property type="protein sequence ID" value="SVB76088.1"/>
    <property type="molecule type" value="Genomic_DNA"/>
</dbReference>
<dbReference type="AlphaFoldDB" id="A0A382GLS5"/>
<dbReference type="InterPro" id="IPR010994">
    <property type="entry name" value="RuvA_2-like"/>
</dbReference>
<dbReference type="GO" id="GO:0009381">
    <property type="term" value="F:excinuclease ABC activity"/>
    <property type="evidence" value="ECO:0007669"/>
    <property type="project" value="InterPro"/>
</dbReference>
<organism evidence="2">
    <name type="scientific">marine metagenome</name>
    <dbReference type="NCBI Taxonomy" id="408172"/>
    <lineage>
        <taxon>unclassified sequences</taxon>
        <taxon>metagenomes</taxon>
        <taxon>ecological metagenomes</taxon>
    </lineage>
</organism>
<dbReference type="SUPFAM" id="SSF47781">
    <property type="entry name" value="RuvA domain 2-like"/>
    <property type="match status" value="1"/>
</dbReference>
<dbReference type="InterPro" id="IPR001162">
    <property type="entry name" value="UvrC_RNase_H_dom"/>
</dbReference>
<evidence type="ECO:0000313" key="2">
    <source>
        <dbReference type="EMBL" id="SVB76088.1"/>
    </source>
</evidence>
<protein>
    <recommendedName>
        <fullName evidence="1">UvrC family homology region profile domain-containing protein</fullName>
    </recommendedName>
</protein>
<accession>A0A382GLS5</accession>
<dbReference type="Pfam" id="PF08459">
    <property type="entry name" value="UvrC_RNaseH_dom"/>
    <property type="match status" value="1"/>
</dbReference>
<dbReference type="GO" id="GO:0009380">
    <property type="term" value="C:excinuclease repair complex"/>
    <property type="evidence" value="ECO:0007669"/>
    <property type="project" value="TreeGrafter"/>
</dbReference>
<dbReference type="PANTHER" id="PTHR30562:SF1">
    <property type="entry name" value="UVRABC SYSTEM PROTEIN C"/>
    <property type="match status" value="1"/>
</dbReference>
<dbReference type="PANTHER" id="PTHR30562">
    <property type="entry name" value="UVRC/OXIDOREDUCTASE"/>
    <property type="match status" value="1"/>
</dbReference>
<evidence type="ECO:0000259" key="1">
    <source>
        <dbReference type="PROSITE" id="PS50165"/>
    </source>
</evidence>